<dbReference type="AlphaFoldDB" id="A0A7J6LBL2"/>
<organism evidence="2 3">
    <name type="scientific">Perkinsus chesapeaki</name>
    <name type="common">Clam parasite</name>
    <name type="synonym">Perkinsus andrewsi</name>
    <dbReference type="NCBI Taxonomy" id="330153"/>
    <lineage>
        <taxon>Eukaryota</taxon>
        <taxon>Sar</taxon>
        <taxon>Alveolata</taxon>
        <taxon>Perkinsozoa</taxon>
        <taxon>Perkinsea</taxon>
        <taxon>Perkinsida</taxon>
        <taxon>Perkinsidae</taxon>
        <taxon>Perkinsus</taxon>
    </lineage>
</organism>
<sequence length="153" mass="17311">MTSPTIALYFLILLPLNVLYASGTRIFGIQQGDDPFKLTILCPEVANYSCLFNLPGLRPSFRTVKVPGVLHEHDGTSTFVLDWDLAALDAYVHAVRYHRIFQEIRSDGFTYIDFYMAQRDAAIDMSLSEEEYRVVPQLDDDVARGLCQQLGCL</sequence>
<reference evidence="2 3" key="1">
    <citation type="submission" date="2020-04" db="EMBL/GenBank/DDBJ databases">
        <title>Perkinsus chesapeaki whole genome sequence.</title>
        <authorList>
            <person name="Bogema D.R."/>
        </authorList>
    </citation>
    <scope>NUCLEOTIDE SEQUENCE [LARGE SCALE GENOMIC DNA]</scope>
    <source>
        <strain evidence="2">ATCC PRA-425</strain>
    </source>
</reference>
<protein>
    <submittedName>
        <fullName evidence="2">Uncharacterized protein</fullName>
    </submittedName>
</protein>
<evidence type="ECO:0000313" key="3">
    <source>
        <dbReference type="Proteomes" id="UP000591131"/>
    </source>
</evidence>
<keyword evidence="1" id="KW-0732">Signal</keyword>
<dbReference type="EMBL" id="JAAPAO010000585">
    <property type="protein sequence ID" value="KAF4656648.1"/>
    <property type="molecule type" value="Genomic_DNA"/>
</dbReference>
<keyword evidence="3" id="KW-1185">Reference proteome</keyword>
<comment type="caution">
    <text evidence="2">The sequence shown here is derived from an EMBL/GenBank/DDBJ whole genome shotgun (WGS) entry which is preliminary data.</text>
</comment>
<evidence type="ECO:0000256" key="1">
    <source>
        <dbReference type="SAM" id="SignalP"/>
    </source>
</evidence>
<feature type="chain" id="PRO_5029553754" evidence="1">
    <location>
        <begin position="24"/>
        <end position="153"/>
    </location>
</feature>
<name>A0A7J6LBL2_PERCH</name>
<accession>A0A7J6LBL2</accession>
<proteinExistence type="predicted"/>
<gene>
    <name evidence="2" type="ORF">FOL47_008824</name>
</gene>
<evidence type="ECO:0000313" key="2">
    <source>
        <dbReference type="EMBL" id="KAF4656648.1"/>
    </source>
</evidence>
<dbReference type="Proteomes" id="UP000591131">
    <property type="component" value="Unassembled WGS sequence"/>
</dbReference>
<feature type="signal peptide" evidence="1">
    <location>
        <begin position="1"/>
        <end position="23"/>
    </location>
</feature>